<evidence type="ECO:0000313" key="3">
    <source>
        <dbReference type="Proteomes" id="UP001176961"/>
    </source>
</evidence>
<protein>
    <submittedName>
        <fullName evidence="2">Uncharacterized protein</fullName>
    </submittedName>
</protein>
<dbReference type="Proteomes" id="UP001176961">
    <property type="component" value="Unassembled WGS sequence"/>
</dbReference>
<gene>
    <name evidence="2" type="ORF">CYNAS_LOCUS9402</name>
</gene>
<name>A0AA36GSP3_CYLNA</name>
<feature type="transmembrane region" description="Helical" evidence="1">
    <location>
        <begin position="68"/>
        <end position="87"/>
    </location>
</feature>
<accession>A0AA36GSP3</accession>
<comment type="caution">
    <text evidence="2">The sequence shown here is derived from an EMBL/GenBank/DDBJ whole genome shotgun (WGS) entry which is preliminary data.</text>
</comment>
<feature type="transmembrane region" description="Helical" evidence="1">
    <location>
        <begin position="6"/>
        <end position="24"/>
    </location>
</feature>
<organism evidence="2 3">
    <name type="scientific">Cylicocyclus nassatus</name>
    <name type="common">Nematode worm</name>
    <dbReference type="NCBI Taxonomy" id="53992"/>
    <lineage>
        <taxon>Eukaryota</taxon>
        <taxon>Metazoa</taxon>
        <taxon>Ecdysozoa</taxon>
        <taxon>Nematoda</taxon>
        <taxon>Chromadorea</taxon>
        <taxon>Rhabditida</taxon>
        <taxon>Rhabditina</taxon>
        <taxon>Rhabditomorpha</taxon>
        <taxon>Strongyloidea</taxon>
        <taxon>Strongylidae</taxon>
        <taxon>Cylicocyclus</taxon>
    </lineage>
</organism>
<sequence length="122" mass="13850">MLSALISTLCYTFLIVYVSQCVPWRRRQAIRLTVQFSGLVLALPLFCGIHAGISCLSWEIAYPLQERMYLIVNISLSCLHPWTYFVFNGEVRRKVINTARCHIQIHVSTVNARHVAPLSTGS</sequence>
<evidence type="ECO:0000313" key="2">
    <source>
        <dbReference type="EMBL" id="CAJ0597419.1"/>
    </source>
</evidence>
<keyword evidence="1" id="KW-0472">Membrane</keyword>
<dbReference type="AlphaFoldDB" id="A0AA36GSP3"/>
<keyword evidence="1" id="KW-0812">Transmembrane</keyword>
<feature type="transmembrane region" description="Helical" evidence="1">
    <location>
        <begin position="36"/>
        <end position="62"/>
    </location>
</feature>
<keyword evidence="1" id="KW-1133">Transmembrane helix</keyword>
<keyword evidence="3" id="KW-1185">Reference proteome</keyword>
<dbReference type="EMBL" id="CATQJL010000223">
    <property type="protein sequence ID" value="CAJ0597419.1"/>
    <property type="molecule type" value="Genomic_DNA"/>
</dbReference>
<evidence type="ECO:0000256" key="1">
    <source>
        <dbReference type="SAM" id="Phobius"/>
    </source>
</evidence>
<reference evidence="2" key="1">
    <citation type="submission" date="2023-07" db="EMBL/GenBank/DDBJ databases">
        <authorList>
            <consortium name="CYATHOMIX"/>
        </authorList>
    </citation>
    <scope>NUCLEOTIDE SEQUENCE</scope>
    <source>
        <strain evidence="2">N/A</strain>
    </source>
</reference>
<proteinExistence type="predicted"/>